<accession>A0A9W9KGS8</accession>
<dbReference type="PROSITE" id="PS00362">
    <property type="entry name" value="RIBOSOMAL_S15"/>
    <property type="match status" value="1"/>
</dbReference>
<dbReference type="SUPFAM" id="SSF47060">
    <property type="entry name" value="S15/NS1 RNA-binding domain"/>
    <property type="match status" value="1"/>
</dbReference>
<dbReference type="InterPro" id="IPR009068">
    <property type="entry name" value="uS15_NS1_RNA-bd_sf"/>
</dbReference>
<evidence type="ECO:0000256" key="2">
    <source>
        <dbReference type="ARBA" id="ARBA00022980"/>
    </source>
</evidence>
<dbReference type="NCBIfam" id="TIGR00952">
    <property type="entry name" value="S15_bact"/>
    <property type="match status" value="1"/>
</dbReference>
<dbReference type="AlphaFoldDB" id="A0A9W9KGS8"/>
<dbReference type="Proteomes" id="UP001141434">
    <property type="component" value="Unassembled WGS sequence"/>
</dbReference>
<dbReference type="PANTHER" id="PTHR23321:SF26">
    <property type="entry name" value="SMALL RIBOSOMAL SUBUNIT PROTEIN US15M"/>
    <property type="match status" value="1"/>
</dbReference>
<keyword evidence="2" id="KW-0689">Ribosomal protein</keyword>
<dbReference type="InterPro" id="IPR000589">
    <property type="entry name" value="Ribosomal_uS15"/>
</dbReference>
<evidence type="ECO:0008006" key="7">
    <source>
        <dbReference type="Google" id="ProtNLM"/>
    </source>
</evidence>
<dbReference type="GO" id="GO:0005840">
    <property type="term" value="C:ribosome"/>
    <property type="evidence" value="ECO:0007669"/>
    <property type="project" value="UniProtKB-KW"/>
</dbReference>
<evidence type="ECO:0000256" key="4">
    <source>
        <dbReference type="SAM" id="MobiDB-lite"/>
    </source>
</evidence>
<comment type="similarity">
    <text evidence="1">Belongs to the universal ribosomal protein uS15 family.</text>
</comment>
<evidence type="ECO:0000313" key="5">
    <source>
        <dbReference type="EMBL" id="KAJ5105974.1"/>
    </source>
</evidence>
<proteinExistence type="inferred from homology"/>
<reference evidence="5" key="1">
    <citation type="submission" date="2022-11" db="EMBL/GenBank/DDBJ databases">
        <authorList>
            <person name="Petersen C."/>
        </authorList>
    </citation>
    <scope>NUCLEOTIDE SEQUENCE</scope>
    <source>
        <strain evidence="5">IBT 34128</strain>
    </source>
</reference>
<dbReference type="GO" id="GO:1990904">
    <property type="term" value="C:ribonucleoprotein complex"/>
    <property type="evidence" value="ECO:0007669"/>
    <property type="project" value="UniProtKB-KW"/>
</dbReference>
<keyword evidence="6" id="KW-1185">Reference proteome</keyword>
<dbReference type="HAMAP" id="MF_01343_B">
    <property type="entry name" value="Ribosomal_uS15_B"/>
    <property type="match status" value="1"/>
</dbReference>
<dbReference type="PANTHER" id="PTHR23321">
    <property type="entry name" value="RIBOSOMAL PROTEIN S15, BACTERIAL AND ORGANELLAR"/>
    <property type="match status" value="1"/>
</dbReference>
<dbReference type="Pfam" id="PF00312">
    <property type="entry name" value="Ribosomal_S15"/>
    <property type="match status" value="1"/>
</dbReference>
<keyword evidence="3" id="KW-0687">Ribonucleoprotein</keyword>
<dbReference type="InterPro" id="IPR005290">
    <property type="entry name" value="Ribosomal_uS15_bac-type"/>
</dbReference>
<dbReference type="GeneID" id="81393071"/>
<feature type="region of interest" description="Disordered" evidence="4">
    <location>
        <begin position="1"/>
        <end position="24"/>
    </location>
</feature>
<reference evidence="5" key="2">
    <citation type="journal article" date="2023" name="IMA Fungus">
        <title>Comparative genomic study of the Penicillium genus elucidates a diverse pangenome and 15 lateral gene transfer events.</title>
        <authorList>
            <person name="Petersen C."/>
            <person name="Sorensen T."/>
            <person name="Nielsen M.R."/>
            <person name="Sondergaard T.E."/>
            <person name="Sorensen J.L."/>
            <person name="Fitzpatrick D.A."/>
            <person name="Frisvad J.C."/>
            <person name="Nielsen K.L."/>
        </authorList>
    </citation>
    <scope>NUCLEOTIDE SEQUENCE</scope>
    <source>
        <strain evidence="5">IBT 34128</strain>
    </source>
</reference>
<dbReference type="SMART" id="SM01387">
    <property type="entry name" value="Ribosomal_S15"/>
    <property type="match status" value="1"/>
</dbReference>
<evidence type="ECO:0000256" key="1">
    <source>
        <dbReference type="ARBA" id="ARBA00008434"/>
    </source>
</evidence>
<evidence type="ECO:0000256" key="3">
    <source>
        <dbReference type="ARBA" id="ARBA00023274"/>
    </source>
</evidence>
<gene>
    <name evidence="5" type="ORF">NUU61_003321</name>
</gene>
<evidence type="ECO:0000313" key="6">
    <source>
        <dbReference type="Proteomes" id="UP001141434"/>
    </source>
</evidence>
<sequence>MPPRISVQPSLKAFTGSSHGHNPLAALSNAAQTSVRAASSKPQSRRRYDPFLIAQARQRKAANISRQKTLAAEREASIGDPLESKPTPFIQDIVSLQTQQILPDAATEFNHYLTSDDFLRALEYSKELTEPLKNPDRDTADPRQEEEADELHSKQHQNAREAIRRIIHLNNGNNKDRVRLNIQKCIEKLGRHNTDPILAAKPASVTHPNAPVYPKKAQRIGPDTGSPEVQASILTVKILNLTRHLETTNKDMHNKRNLQLLIHKRQKLLKYLRKKERGGPRWQNLMETLGLSDAAWKGEIAL</sequence>
<dbReference type="RefSeq" id="XP_056514970.1">
    <property type="nucleotide sequence ID" value="XM_056653903.1"/>
</dbReference>
<organism evidence="5 6">
    <name type="scientific">Penicillium alfredii</name>
    <dbReference type="NCBI Taxonomy" id="1506179"/>
    <lineage>
        <taxon>Eukaryota</taxon>
        <taxon>Fungi</taxon>
        <taxon>Dikarya</taxon>
        <taxon>Ascomycota</taxon>
        <taxon>Pezizomycotina</taxon>
        <taxon>Eurotiomycetes</taxon>
        <taxon>Eurotiomycetidae</taxon>
        <taxon>Eurotiales</taxon>
        <taxon>Aspergillaceae</taxon>
        <taxon>Penicillium</taxon>
    </lineage>
</organism>
<dbReference type="CDD" id="cd00353">
    <property type="entry name" value="Ribosomal_S15p_S13e"/>
    <property type="match status" value="1"/>
</dbReference>
<dbReference type="GO" id="GO:0003735">
    <property type="term" value="F:structural constituent of ribosome"/>
    <property type="evidence" value="ECO:0007669"/>
    <property type="project" value="InterPro"/>
</dbReference>
<dbReference type="GO" id="GO:0006412">
    <property type="term" value="P:translation"/>
    <property type="evidence" value="ECO:0007669"/>
    <property type="project" value="InterPro"/>
</dbReference>
<feature type="region of interest" description="Disordered" evidence="4">
    <location>
        <begin position="129"/>
        <end position="158"/>
    </location>
</feature>
<dbReference type="EMBL" id="JAPMSZ010000004">
    <property type="protein sequence ID" value="KAJ5105974.1"/>
    <property type="molecule type" value="Genomic_DNA"/>
</dbReference>
<dbReference type="OrthoDB" id="441444at2759"/>
<name>A0A9W9KGS8_9EURO</name>
<protein>
    <recommendedName>
        <fullName evidence="7">Ribosomal protein S15</fullName>
    </recommendedName>
</protein>
<dbReference type="GO" id="GO:0005737">
    <property type="term" value="C:cytoplasm"/>
    <property type="evidence" value="ECO:0007669"/>
    <property type="project" value="UniProtKB-ARBA"/>
</dbReference>
<comment type="caution">
    <text evidence="5">The sequence shown here is derived from an EMBL/GenBank/DDBJ whole genome shotgun (WGS) entry which is preliminary data.</text>
</comment>
<dbReference type="Gene3D" id="1.10.287.10">
    <property type="entry name" value="S15/NS1, RNA-binding"/>
    <property type="match status" value="1"/>
</dbReference>